<accession>A0A434A6J8</accession>
<dbReference type="NCBIfam" id="TIGR00654">
    <property type="entry name" value="PhzF_family"/>
    <property type="match status" value="1"/>
</dbReference>
<dbReference type="OrthoDB" id="9788221at2"/>
<protein>
    <submittedName>
        <fullName evidence="3">PhzF family phenazine biosynthesis protein</fullName>
    </submittedName>
</protein>
<dbReference type="Gene3D" id="3.10.310.10">
    <property type="entry name" value="Diaminopimelate Epimerase, Chain A, domain 1"/>
    <property type="match status" value="2"/>
</dbReference>
<dbReference type="PANTHER" id="PTHR13774">
    <property type="entry name" value="PHENAZINE BIOSYNTHESIS PROTEIN"/>
    <property type="match status" value="1"/>
</dbReference>
<organism evidence="3 4">
    <name type="scientific">Flavobacterium cupreum</name>
    <dbReference type="NCBI Taxonomy" id="2133766"/>
    <lineage>
        <taxon>Bacteria</taxon>
        <taxon>Pseudomonadati</taxon>
        <taxon>Bacteroidota</taxon>
        <taxon>Flavobacteriia</taxon>
        <taxon>Flavobacteriales</taxon>
        <taxon>Flavobacteriaceae</taxon>
        <taxon>Flavobacterium</taxon>
    </lineage>
</organism>
<dbReference type="GO" id="GO:0016853">
    <property type="term" value="F:isomerase activity"/>
    <property type="evidence" value="ECO:0007669"/>
    <property type="project" value="TreeGrafter"/>
</dbReference>
<dbReference type="EMBL" id="QWDM01000007">
    <property type="protein sequence ID" value="RUT70033.1"/>
    <property type="molecule type" value="Genomic_DNA"/>
</dbReference>
<reference evidence="4" key="1">
    <citation type="journal article" date="2019" name="Syst. Appl. Microbiol.">
        <title>Flavobacterium circumlabens sp. nov. and Flavobacterium cupreum sp. nov., two psychrotrophic species isolated from Antarctic environmental samples.</title>
        <authorList>
            <person name="Kralova S."/>
            <person name="Busse H.-J."/>
            <person name="Svec P."/>
            <person name="Maslanova I."/>
            <person name="Stankova E."/>
            <person name="Bartak M."/>
            <person name="Sedlacek I."/>
        </authorList>
    </citation>
    <scope>NUCLEOTIDE SEQUENCE [LARGE SCALE GENOMIC DNA]</scope>
    <source>
        <strain evidence="4">CCM 8825</strain>
    </source>
</reference>
<dbReference type="InterPro" id="IPR003719">
    <property type="entry name" value="Phenazine_PhzF-like"/>
</dbReference>
<evidence type="ECO:0000313" key="4">
    <source>
        <dbReference type="Proteomes" id="UP000288102"/>
    </source>
</evidence>
<dbReference type="AlphaFoldDB" id="A0A434A6J8"/>
<evidence type="ECO:0000313" key="3">
    <source>
        <dbReference type="EMBL" id="RUT70033.1"/>
    </source>
</evidence>
<proteinExistence type="inferred from homology"/>
<dbReference type="Pfam" id="PF02567">
    <property type="entry name" value="PhzC-PhzF"/>
    <property type="match status" value="1"/>
</dbReference>
<feature type="active site" evidence="2">
    <location>
        <position position="48"/>
    </location>
</feature>
<dbReference type="PIRSF" id="PIRSF016184">
    <property type="entry name" value="PhzC_PhzF"/>
    <property type="match status" value="1"/>
</dbReference>
<gene>
    <name evidence="3" type="ORF">D0817_12675</name>
</gene>
<dbReference type="RefSeq" id="WP_127338712.1">
    <property type="nucleotide sequence ID" value="NZ_QWDM01000007.1"/>
</dbReference>
<sequence>MKKALDYFVLDVFTDKSYKGNPLSVVFTENELPLSDYENIAREFGYSETSFVTYSEQKQTLCVRSFTPIGFEVDGAGHNLLGAVCAAMLKDKDLFPENSLQHVIMKTASIPIYISFNEQNELPVVKMLQKPAVIGDSIPAEQIALALGISLEDLDVRNFAPVIVKTEVAHAMIPIQNIEILNLIKPDNKLLIQLSKQYDFEGFYCFAFTGEKNGTMVQTRFFNPLIGIDEDAATGTAAGPLAGLLLHKKIIEKNSSYQILQGVKLNQPSLLEIAVQDNGVLVGGSSVITMEGKIYIED</sequence>
<dbReference type="SUPFAM" id="SSF54506">
    <property type="entry name" value="Diaminopimelate epimerase-like"/>
    <property type="match status" value="1"/>
</dbReference>
<name>A0A434A6J8_9FLAO</name>
<comment type="caution">
    <text evidence="3">The sequence shown here is derived from an EMBL/GenBank/DDBJ whole genome shotgun (WGS) entry which is preliminary data.</text>
</comment>
<keyword evidence="4" id="KW-1185">Reference proteome</keyword>
<evidence type="ECO:0000256" key="2">
    <source>
        <dbReference type="PIRSR" id="PIRSR016184-1"/>
    </source>
</evidence>
<evidence type="ECO:0000256" key="1">
    <source>
        <dbReference type="ARBA" id="ARBA00008270"/>
    </source>
</evidence>
<comment type="similarity">
    <text evidence="1">Belongs to the PhzF family.</text>
</comment>
<dbReference type="Proteomes" id="UP000288102">
    <property type="component" value="Unassembled WGS sequence"/>
</dbReference>
<dbReference type="GO" id="GO:0005737">
    <property type="term" value="C:cytoplasm"/>
    <property type="evidence" value="ECO:0007669"/>
    <property type="project" value="TreeGrafter"/>
</dbReference>
<dbReference type="PANTHER" id="PTHR13774:SF32">
    <property type="entry name" value="ANTISENSE-ENHANCING SEQUENCE 1"/>
    <property type="match status" value="1"/>
</dbReference>